<feature type="transmembrane region" description="Helical" evidence="1">
    <location>
        <begin position="161"/>
        <end position="179"/>
    </location>
</feature>
<evidence type="ECO:0000313" key="4">
    <source>
        <dbReference type="Proteomes" id="UP000010798"/>
    </source>
</evidence>
<accession>L0D6F2</accession>
<dbReference type="AlphaFoldDB" id="L0D6F2"/>
<dbReference type="KEGG" id="saci:Sinac_0398"/>
<proteinExistence type="predicted"/>
<feature type="domain" description="Fatty acid desaturase" evidence="2">
    <location>
        <begin position="64"/>
        <end position="334"/>
    </location>
</feature>
<evidence type="ECO:0000256" key="1">
    <source>
        <dbReference type="SAM" id="Phobius"/>
    </source>
</evidence>
<evidence type="ECO:0000259" key="2">
    <source>
        <dbReference type="Pfam" id="PF00487"/>
    </source>
</evidence>
<keyword evidence="1" id="KW-0812">Transmembrane</keyword>
<dbReference type="InterPro" id="IPR005804">
    <property type="entry name" value="FA_desaturase_dom"/>
</dbReference>
<protein>
    <submittedName>
        <fullName evidence="3">Fatty acid desaturase</fullName>
    </submittedName>
</protein>
<dbReference type="InterPro" id="IPR012171">
    <property type="entry name" value="Fatty_acid_desaturase"/>
</dbReference>
<keyword evidence="4" id="KW-1185">Reference proteome</keyword>
<dbReference type="OrthoDB" id="9792534at2"/>
<keyword evidence="1" id="KW-0472">Membrane</keyword>
<reference evidence="3 4" key="1">
    <citation type="submission" date="2012-02" db="EMBL/GenBank/DDBJ databases">
        <title>Complete sequence of chromosome of Singulisphaera acidiphila DSM 18658.</title>
        <authorList>
            <consortium name="US DOE Joint Genome Institute (JGI-PGF)"/>
            <person name="Lucas S."/>
            <person name="Copeland A."/>
            <person name="Lapidus A."/>
            <person name="Glavina del Rio T."/>
            <person name="Dalin E."/>
            <person name="Tice H."/>
            <person name="Bruce D."/>
            <person name="Goodwin L."/>
            <person name="Pitluck S."/>
            <person name="Peters L."/>
            <person name="Ovchinnikova G."/>
            <person name="Chertkov O."/>
            <person name="Kyrpides N."/>
            <person name="Mavromatis K."/>
            <person name="Ivanova N."/>
            <person name="Brettin T."/>
            <person name="Detter J.C."/>
            <person name="Han C."/>
            <person name="Larimer F."/>
            <person name="Land M."/>
            <person name="Hauser L."/>
            <person name="Markowitz V."/>
            <person name="Cheng J.-F."/>
            <person name="Hugenholtz P."/>
            <person name="Woyke T."/>
            <person name="Wu D."/>
            <person name="Tindall B."/>
            <person name="Pomrenke H."/>
            <person name="Brambilla E."/>
            <person name="Klenk H.-P."/>
            <person name="Eisen J.A."/>
        </authorList>
    </citation>
    <scope>NUCLEOTIDE SEQUENCE [LARGE SCALE GENOMIC DNA]</scope>
    <source>
        <strain evidence="4">ATCC BAA-1392 / DSM 18658 / VKM B-2454 / MOB10</strain>
    </source>
</reference>
<gene>
    <name evidence="3" type="ordered locus">Sinac_0398</name>
</gene>
<feature type="transmembrane region" description="Helical" evidence="1">
    <location>
        <begin position="63"/>
        <end position="87"/>
    </location>
</feature>
<dbReference type="Pfam" id="PF00487">
    <property type="entry name" value="FA_desaturase"/>
    <property type="match status" value="1"/>
</dbReference>
<dbReference type="Proteomes" id="UP000010798">
    <property type="component" value="Chromosome"/>
</dbReference>
<dbReference type="STRING" id="886293.Sinac_0398"/>
<dbReference type="EMBL" id="CP003364">
    <property type="protein sequence ID" value="AGA24837.1"/>
    <property type="molecule type" value="Genomic_DNA"/>
</dbReference>
<dbReference type="GO" id="GO:0016020">
    <property type="term" value="C:membrane"/>
    <property type="evidence" value="ECO:0007669"/>
    <property type="project" value="TreeGrafter"/>
</dbReference>
<keyword evidence="1" id="KW-1133">Transmembrane helix</keyword>
<dbReference type="PIRSF" id="PIRSF015921">
    <property type="entry name" value="FA_sphinglp_des"/>
    <property type="match status" value="1"/>
</dbReference>
<feature type="transmembrane region" description="Helical" evidence="1">
    <location>
        <begin position="99"/>
        <end position="119"/>
    </location>
</feature>
<dbReference type="PANTHER" id="PTHR19353:SF19">
    <property type="entry name" value="DELTA(5) FATTY ACID DESATURASE C-RELATED"/>
    <property type="match status" value="1"/>
</dbReference>
<feature type="transmembrane region" description="Helical" evidence="1">
    <location>
        <begin position="230"/>
        <end position="251"/>
    </location>
</feature>
<dbReference type="eggNOG" id="COG3239">
    <property type="taxonomic scope" value="Bacteria"/>
</dbReference>
<name>L0D6F2_SINAD</name>
<dbReference type="PANTHER" id="PTHR19353">
    <property type="entry name" value="FATTY ACID DESATURASE 2"/>
    <property type="match status" value="1"/>
</dbReference>
<evidence type="ECO:0000313" key="3">
    <source>
        <dbReference type="EMBL" id="AGA24837.1"/>
    </source>
</evidence>
<dbReference type="CDD" id="cd03506">
    <property type="entry name" value="Delta6-FADS-like"/>
    <property type="match status" value="1"/>
</dbReference>
<sequence>MEPIRVHFPGSGAFHLELKRRVAEYFEGVQISPRDAAWMYLKSAILLSWTVSAYLLLITNSLAWWLTPIAAICLAVGMAGIGVSVQHDANHGGYSRNRWVNRLFGCCLDVMGGSSYIWYWKHNIVHHTYTNISGIDVDVDIEPFLRLAPTQPLLRYHKYQYIYIWFIYGLLPANWHFYADYRDLVNSDIGGMPIPRPSRLVLIATLFGKLFFYGWSLILPLILYPTLPVLGLYLLTTFTLGTVLTTTFQLAHCLEETEVHVATTESNSVEAGWAEHQVRTTANFAPRNRFLTWYLGGLNYQIEHHLFPKVCHVHYPAISPIVEATCKDFGIPYQIHPTFRDALSSHVRWLYRMGRLEPVPVTELVPSA</sequence>
<dbReference type="RefSeq" id="WP_015244022.1">
    <property type="nucleotide sequence ID" value="NC_019892.1"/>
</dbReference>
<feature type="transmembrane region" description="Helical" evidence="1">
    <location>
        <begin position="39"/>
        <end position="57"/>
    </location>
</feature>
<dbReference type="HOGENOM" id="CLU_030320_0_0_0"/>
<organism evidence="3 4">
    <name type="scientific">Singulisphaera acidiphila (strain ATCC BAA-1392 / DSM 18658 / VKM B-2454 / MOB10)</name>
    <dbReference type="NCBI Taxonomy" id="886293"/>
    <lineage>
        <taxon>Bacteria</taxon>
        <taxon>Pseudomonadati</taxon>
        <taxon>Planctomycetota</taxon>
        <taxon>Planctomycetia</taxon>
        <taxon>Isosphaerales</taxon>
        <taxon>Isosphaeraceae</taxon>
        <taxon>Singulisphaera</taxon>
    </lineage>
</organism>
<dbReference type="GO" id="GO:0016717">
    <property type="term" value="F:oxidoreductase activity, acting on paired donors, with oxidation of a pair of donors resulting in the reduction of molecular oxygen to two molecules of water"/>
    <property type="evidence" value="ECO:0007669"/>
    <property type="project" value="TreeGrafter"/>
</dbReference>
<dbReference type="GO" id="GO:0008610">
    <property type="term" value="P:lipid biosynthetic process"/>
    <property type="evidence" value="ECO:0007669"/>
    <property type="project" value="UniProtKB-ARBA"/>
</dbReference>
<feature type="transmembrane region" description="Helical" evidence="1">
    <location>
        <begin position="200"/>
        <end position="224"/>
    </location>
</feature>